<gene>
    <name evidence="6" type="ORF">KLLA0_F03487g</name>
</gene>
<feature type="domain" description="Tyrosine-protein phosphatase" evidence="5">
    <location>
        <begin position="10"/>
        <end position="159"/>
    </location>
</feature>
<keyword evidence="4" id="KW-0378">Hydrolase</keyword>
<dbReference type="Proteomes" id="UP000000598">
    <property type="component" value="Chromosome F"/>
</dbReference>
<evidence type="ECO:0000256" key="3">
    <source>
        <dbReference type="ARBA" id="ARBA00022490"/>
    </source>
</evidence>
<dbReference type="PROSITE" id="PS50054">
    <property type="entry name" value="TYR_PHOSPHATASE_DUAL"/>
    <property type="match status" value="1"/>
</dbReference>
<dbReference type="InterPro" id="IPR004861">
    <property type="entry name" value="Siw14-like"/>
</dbReference>
<protein>
    <submittedName>
        <fullName evidence="6">KLLA0F03487p</fullName>
    </submittedName>
</protein>
<evidence type="ECO:0000313" key="6">
    <source>
        <dbReference type="EMBL" id="CAG97946.1"/>
    </source>
</evidence>
<dbReference type="STRING" id="284590.Q6CLF1"/>
<comment type="similarity">
    <text evidence="2">Belongs to the protein-tyrosine phosphatase family.</text>
</comment>
<keyword evidence="7" id="KW-1185">Reference proteome</keyword>
<accession>Q6CLF1</accession>
<dbReference type="InterPro" id="IPR029021">
    <property type="entry name" value="Prot-tyrosine_phosphatase-like"/>
</dbReference>
<dbReference type="HOGENOM" id="CLU_047845_3_1_1"/>
<dbReference type="GO" id="GO:0005737">
    <property type="term" value="C:cytoplasm"/>
    <property type="evidence" value="ECO:0007669"/>
    <property type="project" value="UniProtKB-SubCell"/>
</dbReference>
<dbReference type="InterPro" id="IPR020422">
    <property type="entry name" value="TYR_PHOSPHATASE_DUAL_dom"/>
</dbReference>
<reference evidence="6 7" key="1">
    <citation type="journal article" date="2004" name="Nature">
        <title>Genome evolution in yeasts.</title>
        <authorList>
            <consortium name="Genolevures"/>
            <person name="Dujon B."/>
            <person name="Sherman D."/>
            <person name="Fischer G."/>
            <person name="Durrens P."/>
            <person name="Casaregola S."/>
            <person name="Lafontaine I."/>
            <person name="de Montigny J."/>
            <person name="Marck C."/>
            <person name="Neuveglise C."/>
            <person name="Talla E."/>
            <person name="Goffard N."/>
            <person name="Frangeul L."/>
            <person name="Aigle M."/>
            <person name="Anthouard V."/>
            <person name="Babour A."/>
            <person name="Barbe V."/>
            <person name="Barnay S."/>
            <person name="Blanchin S."/>
            <person name="Beckerich J.M."/>
            <person name="Beyne E."/>
            <person name="Bleykasten C."/>
            <person name="Boisrame A."/>
            <person name="Boyer J."/>
            <person name="Cattolico L."/>
            <person name="Confanioleri F."/>
            <person name="de Daruvar A."/>
            <person name="Despons L."/>
            <person name="Fabre E."/>
            <person name="Fairhead C."/>
            <person name="Ferry-Dumazet H."/>
            <person name="Groppi A."/>
            <person name="Hantraye F."/>
            <person name="Hennequin C."/>
            <person name="Jauniaux N."/>
            <person name="Joyet P."/>
            <person name="Kachouri R."/>
            <person name="Kerrest A."/>
            <person name="Koszul R."/>
            <person name="Lemaire M."/>
            <person name="Lesur I."/>
            <person name="Ma L."/>
            <person name="Muller H."/>
            <person name="Nicaud J.M."/>
            <person name="Nikolski M."/>
            <person name="Oztas S."/>
            <person name="Ozier-Kalogeropoulos O."/>
            <person name="Pellenz S."/>
            <person name="Potier S."/>
            <person name="Richard G.F."/>
            <person name="Straub M.L."/>
            <person name="Suleau A."/>
            <person name="Swennene D."/>
            <person name="Tekaia F."/>
            <person name="Wesolowski-Louvel M."/>
            <person name="Westhof E."/>
            <person name="Wirth B."/>
            <person name="Zeniou-Meyer M."/>
            <person name="Zivanovic I."/>
            <person name="Bolotin-Fukuhara M."/>
            <person name="Thierry A."/>
            <person name="Bouchier C."/>
            <person name="Caudron B."/>
            <person name="Scarpelli C."/>
            <person name="Gaillardin C."/>
            <person name="Weissenbach J."/>
            <person name="Wincker P."/>
            <person name="Souciet J.L."/>
        </authorList>
    </citation>
    <scope>NUCLEOTIDE SEQUENCE [LARGE SCALE GENOMIC DNA]</scope>
    <source>
        <strain evidence="7">ATCC 8585 / CBS 2359 / DSM 70799 / NBRC 1267 / NRRL Y-1140 / WM37</strain>
    </source>
</reference>
<keyword evidence="3" id="KW-0963">Cytoplasm</keyword>
<dbReference type="Pfam" id="PF03162">
    <property type="entry name" value="Y_phosphatase2"/>
    <property type="match status" value="1"/>
</dbReference>
<dbReference type="PaxDb" id="284590-Q6CLF1"/>
<name>Q6CLF1_KLULA</name>
<dbReference type="OMA" id="MPLNYSF"/>
<comment type="subcellular location">
    <subcellularLocation>
        <location evidence="1">Cytoplasm</location>
    </subcellularLocation>
</comment>
<dbReference type="EMBL" id="CR382126">
    <property type="protein sequence ID" value="CAG97946.1"/>
    <property type="molecule type" value="Genomic_DNA"/>
</dbReference>
<evidence type="ECO:0000313" key="7">
    <source>
        <dbReference type="Proteomes" id="UP000000598"/>
    </source>
</evidence>
<evidence type="ECO:0000256" key="4">
    <source>
        <dbReference type="ARBA" id="ARBA00022801"/>
    </source>
</evidence>
<dbReference type="Gene3D" id="3.90.190.10">
    <property type="entry name" value="Protein tyrosine phosphatase superfamily"/>
    <property type="match status" value="1"/>
</dbReference>
<dbReference type="PANTHER" id="PTHR31126">
    <property type="entry name" value="TYROSINE-PROTEIN PHOSPHATASE"/>
    <property type="match status" value="1"/>
</dbReference>
<dbReference type="SUPFAM" id="SSF52799">
    <property type="entry name" value="(Phosphotyrosine protein) phosphatases II"/>
    <property type="match status" value="1"/>
</dbReference>
<dbReference type="AlphaFoldDB" id="Q6CLF1"/>
<dbReference type="FunCoup" id="Q6CLF1">
    <property type="interactions" value="32"/>
</dbReference>
<evidence type="ECO:0000259" key="5">
    <source>
        <dbReference type="PROSITE" id="PS50054"/>
    </source>
</evidence>
<dbReference type="FunFam" id="3.90.190.10:FF:000035">
    <property type="entry name" value="Tyrosine phosphatase, putative"/>
    <property type="match status" value="1"/>
</dbReference>
<dbReference type="InParanoid" id="Q6CLF1"/>
<sequence length="180" mass="20732">MKYIPPLSFAPVVGTDVDLYRSGYPMPLNYSFIKHQLHLKTVIYVGDKDILPEYKAFLEEESIKFHHIPMKSTKDPEIQKEMETVLKLVLDVNNYPILVHSNKGKHRVGVVVGIIRKLLLGWSMTGIYQEYDLFTGGQKGDIDLEYITMFNTSINVPLDRLPDFVNFKNHPNETHEKLAV</sequence>
<evidence type="ECO:0000256" key="2">
    <source>
        <dbReference type="ARBA" id="ARBA00009580"/>
    </source>
</evidence>
<dbReference type="GO" id="GO:0016791">
    <property type="term" value="F:phosphatase activity"/>
    <property type="evidence" value="ECO:0007669"/>
    <property type="project" value="TreeGrafter"/>
</dbReference>
<dbReference type="PANTHER" id="PTHR31126:SF74">
    <property type="entry name" value="TYROSINE-PROTEIN PHOSPHATASE-LIKE PROTEIN OCA2"/>
    <property type="match status" value="1"/>
</dbReference>
<dbReference type="KEGG" id="kla:KLLA0_F03487g"/>
<dbReference type="GO" id="GO:0052840">
    <property type="term" value="F:inositol diphosphate tetrakisphosphate diphosphatase activity"/>
    <property type="evidence" value="ECO:0007669"/>
    <property type="project" value="TreeGrafter"/>
</dbReference>
<proteinExistence type="inferred from homology"/>
<organism evidence="6 7">
    <name type="scientific">Kluyveromyces lactis (strain ATCC 8585 / CBS 2359 / DSM 70799 / NBRC 1267 / NRRL Y-1140 / WM37)</name>
    <name type="common">Yeast</name>
    <name type="synonym">Candida sphaerica</name>
    <dbReference type="NCBI Taxonomy" id="284590"/>
    <lineage>
        <taxon>Eukaryota</taxon>
        <taxon>Fungi</taxon>
        <taxon>Dikarya</taxon>
        <taxon>Ascomycota</taxon>
        <taxon>Saccharomycotina</taxon>
        <taxon>Saccharomycetes</taxon>
        <taxon>Saccharomycetales</taxon>
        <taxon>Saccharomycetaceae</taxon>
        <taxon>Kluyveromyces</taxon>
    </lineage>
</organism>
<evidence type="ECO:0000256" key="1">
    <source>
        <dbReference type="ARBA" id="ARBA00004496"/>
    </source>
</evidence>
<dbReference type="eggNOG" id="KOG1572">
    <property type="taxonomic scope" value="Eukaryota"/>
</dbReference>